<name>A0A3N9WNN7_9ACTN</name>
<evidence type="ECO:0000256" key="5">
    <source>
        <dbReference type="ARBA" id="ARBA00022989"/>
    </source>
</evidence>
<evidence type="ECO:0000313" key="9">
    <source>
        <dbReference type="EMBL" id="RQX02496.1"/>
    </source>
</evidence>
<keyword evidence="5 7" id="KW-1133">Transmembrane helix</keyword>
<dbReference type="Gene3D" id="3.30.240.20">
    <property type="entry name" value="bsu07140 like domains"/>
    <property type="match status" value="1"/>
</dbReference>
<keyword evidence="4 7" id="KW-0812">Transmembrane</keyword>
<organism evidence="9 10">
    <name type="scientific">Micromonospora inaquosa</name>
    <dbReference type="NCBI Taxonomy" id="2203716"/>
    <lineage>
        <taxon>Bacteria</taxon>
        <taxon>Bacillati</taxon>
        <taxon>Actinomycetota</taxon>
        <taxon>Actinomycetes</taxon>
        <taxon>Micromonosporales</taxon>
        <taxon>Micromonosporaceae</taxon>
        <taxon>Micromonospora</taxon>
    </lineage>
</organism>
<evidence type="ECO:0000256" key="2">
    <source>
        <dbReference type="ARBA" id="ARBA00006448"/>
    </source>
</evidence>
<sequence>MMLTVGVSVSGTWRRPDRFCSTSGCRPNGSTSTGARRSAAWRHPLVVSTANVASRRRGPGSVQYSRIDPDYRGSGEAGGAGQMIEFLRSLVGIGADNLNPGQMALRAVLTFVVAVIIVRLGHKRLFGKGTAFDLVVAIMFGSVMSRAITNTLGLLAIWLAGFVLVMLHRLMAALAYRLDWFGPLVKGHPVLLVKDGQADPAALRDAHISRMDLDQALHETGSENDLSRVRLAYLERDGTISVIPRHERPRILEVSLDKDVQVVRIALE</sequence>
<dbReference type="GO" id="GO:0005886">
    <property type="term" value="C:plasma membrane"/>
    <property type="evidence" value="ECO:0007669"/>
    <property type="project" value="UniProtKB-SubCell"/>
</dbReference>
<reference evidence="9 10" key="1">
    <citation type="submission" date="2018-05" db="EMBL/GenBank/DDBJ databases">
        <title>Micromonospora from Atacama Desert.</title>
        <authorList>
            <person name="Carro L."/>
            <person name="Goodfellow M."/>
            <person name="Klenk H.-P."/>
        </authorList>
    </citation>
    <scope>NUCLEOTIDE SEQUENCE [LARGE SCALE GENOMIC DNA]</scope>
    <source>
        <strain evidence="9 10">LB39</strain>
    </source>
</reference>
<evidence type="ECO:0000256" key="7">
    <source>
        <dbReference type="SAM" id="Phobius"/>
    </source>
</evidence>
<proteinExistence type="inferred from homology"/>
<evidence type="ECO:0000256" key="1">
    <source>
        <dbReference type="ARBA" id="ARBA00004651"/>
    </source>
</evidence>
<evidence type="ECO:0000313" key="10">
    <source>
        <dbReference type="Proteomes" id="UP000282312"/>
    </source>
</evidence>
<dbReference type="Proteomes" id="UP000282312">
    <property type="component" value="Unassembled WGS sequence"/>
</dbReference>
<keyword evidence="6 7" id="KW-0472">Membrane</keyword>
<comment type="subcellular location">
    <subcellularLocation>
        <location evidence="1">Cell membrane</location>
        <topology evidence="1">Multi-pass membrane protein</topology>
    </subcellularLocation>
</comment>
<dbReference type="InterPro" id="IPR007353">
    <property type="entry name" value="DUF421"/>
</dbReference>
<feature type="transmembrane region" description="Helical" evidence="7">
    <location>
        <begin position="103"/>
        <end position="120"/>
    </location>
</feature>
<accession>A0A3N9WNN7</accession>
<dbReference type="AlphaFoldDB" id="A0A3N9WNN7"/>
<dbReference type="PANTHER" id="PTHR34582:SF6">
    <property type="entry name" value="UPF0702 TRANSMEMBRANE PROTEIN YCAP"/>
    <property type="match status" value="1"/>
</dbReference>
<dbReference type="PANTHER" id="PTHR34582">
    <property type="entry name" value="UPF0702 TRANSMEMBRANE PROTEIN YCAP"/>
    <property type="match status" value="1"/>
</dbReference>
<keyword evidence="3" id="KW-1003">Cell membrane</keyword>
<dbReference type="InterPro" id="IPR023090">
    <property type="entry name" value="UPF0702_alpha/beta_dom_sf"/>
</dbReference>
<comment type="similarity">
    <text evidence="2">Belongs to the UPF0702 family.</text>
</comment>
<evidence type="ECO:0000256" key="4">
    <source>
        <dbReference type="ARBA" id="ARBA00022692"/>
    </source>
</evidence>
<comment type="caution">
    <text evidence="9">The sequence shown here is derived from an EMBL/GenBank/DDBJ whole genome shotgun (WGS) entry which is preliminary data.</text>
</comment>
<evidence type="ECO:0000259" key="8">
    <source>
        <dbReference type="Pfam" id="PF04239"/>
    </source>
</evidence>
<dbReference type="EMBL" id="QGSZ01000206">
    <property type="protein sequence ID" value="RQX02496.1"/>
    <property type="molecule type" value="Genomic_DNA"/>
</dbReference>
<feature type="domain" description="YetF C-terminal" evidence="8">
    <location>
        <begin position="179"/>
        <end position="256"/>
    </location>
</feature>
<evidence type="ECO:0000256" key="6">
    <source>
        <dbReference type="ARBA" id="ARBA00023136"/>
    </source>
</evidence>
<gene>
    <name evidence="9" type="ORF">DLJ59_15195</name>
</gene>
<keyword evidence="10" id="KW-1185">Reference proteome</keyword>
<protein>
    <recommendedName>
        <fullName evidence="8">YetF C-terminal domain-containing protein</fullName>
    </recommendedName>
</protein>
<evidence type="ECO:0000256" key="3">
    <source>
        <dbReference type="ARBA" id="ARBA00022475"/>
    </source>
</evidence>
<dbReference type="Pfam" id="PF04239">
    <property type="entry name" value="DUF421"/>
    <property type="match status" value="1"/>
</dbReference>